<accession>A0A2H0BTA9</accession>
<dbReference type="GO" id="GO:0008253">
    <property type="term" value="F:5'-nucleotidase activity"/>
    <property type="evidence" value="ECO:0007669"/>
    <property type="project" value="InterPro"/>
</dbReference>
<dbReference type="Pfam" id="PF06941">
    <property type="entry name" value="NT5C"/>
    <property type="match status" value="1"/>
</dbReference>
<feature type="active site" description="Proton donor" evidence="2">
    <location>
        <position position="17"/>
    </location>
</feature>
<organism evidence="3 4">
    <name type="scientific">Candidatus Uhrbacteria bacterium CG22_combo_CG10-13_8_21_14_all_47_17</name>
    <dbReference type="NCBI Taxonomy" id="1975041"/>
    <lineage>
        <taxon>Bacteria</taxon>
        <taxon>Candidatus Uhriibacteriota</taxon>
    </lineage>
</organism>
<protein>
    <recommendedName>
        <fullName evidence="5">Phosphatase</fullName>
    </recommendedName>
</protein>
<dbReference type="InterPro" id="IPR023214">
    <property type="entry name" value="HAD_sf"/>
</dbReference>
<dbReference type="EMBL" id="PCSZ01000020">
    <property type="protein sequence ID" value="PIP60871.1"/>
    <property type="molecule type" value="Genomic_DNA"/>
</dbReference>
<comment type="similarity">
    <text evidence="1">Belongs to the 5'(3')-deoxyribonucleotidase family.</text>
</comment>
<dbReference type="GO" id="GO:0009264">
    <property type="term" value="P:deoxyribonucleotide catabolic process"/>
    <property type="evidence" value="ECO:0007669"/>
    <property type="project" value="InterPro"/>
</dbReference>
<dbReference type="InterPro" id="IPR010708">
    <property type="entry name" value="5'(3')-deoxyribonucleotidase"/>
</dbReference>
<feature type="active site" description="Nucleophile" evidence="2">
    <location>
        <position position="15"/>
    </location>
</feature>
<evidence type="ECO:0000256" key="2">
    <source>
        <dbReference type="PIRSR" id="PIRSR610708-1"/>
    </source>
</evidence>
<dbReference type="Proteomes" id="UP000231581">
    <property type="component" value="Unassembled WGS sequence"/>
</dbReference>
<dbReference type="Gene3D" id="3.40.50.1000">
    <property type="entry name" value="HAD superfamily/HAD-like"/>
    <property type="match status" value="1"/>
</dbReference>
<evidence type="ECO:0000313" key="3">
    <source>
        <dbReference type="EMBL" id="PIP60871.1"/>
    </source>
</evidence>
<gene>
    <name evidence="3" type="ORF">COX00_00815</name>
</gene>
<dbReference type="InterPro" id="IPR036412">
    <property type="entry name" value="HAD-like_sf"/>
</dbReference>
<dbReference type="SUPFAM" id="SSF56784">
    <property type="entry name" value="HAD-like"/>
    <property type="match status" value="1"/>
</dbReference>
<evidence type="ECO:0000313" key="4">
    <source>
        <dbReference type="Proteomes" id="UP000231581"/>
    </source>
</evidence>
<proteinExistence type="inferred from homology"/>
<sequence>MSGQIHPKRLSIGVDFDGVIVDTTALKQEQALRLYGVSLKSHECKEGAVISKGLMTHAQYRELMARVCGDMGVGLQMESLEGSIEFLQKLLRQGHSIKIITARADADLEVAKQWCAEKNLVIDFVSVGYGGSKLEAAEGLDIYIDDDLQKLLPLQGKVQNLFLFHWSYNADDLEPAEIKRVSSWQKIEDTIKPMLQPYA</sequence>
<reference evidence="3 4" key="1">
    <citation type="submission" date="2017-09" db="EMBL/GenBank/DDBJ databases">
        <title>Depth-based differentiation of microbial function through sediment-hosted aquifers and enrichment of novel symbionts in the deep terrestrial subsurface.</title>
        <authorList>
            <person name="Probst A.J."/>
            <person name="Ladd B."/>
            <person name="Jarett J.K."/>
            <person name="Geller-Mcgrath D.E."/>
            <person name="Sieber C.M."/>
            <person name="Emerson J.B."/>
            <person name="Anantharaman K."/>
            <person name="Thomas B.C."/>
            <person name="Malmstrom R."/>
            <person name="Stieglmeier M."/>
            <person name="Klingl A."/>
            <person name="Woyke T."/>
            <person name="Ryan C.M."/>
            <person name="Banfield J.F."/>
        </authorList>
    </citation>
    <scope>NUCLEOTIDE SEQUENCE [LARGE SCALE GENOMIC DNA]</scope>
    <source>
        <strain evidence="3">CG22_combo_CG10-13_8_21_14_all_47_17</strain>
    </source>
</reference>
<dbReference type="AlphaFoldDB" id="A0A2H0BTA9"/>
<comment type="caution">
    <text evidence="3">The sequence shown here is derived from an EMBL/GenBank/DDBJ whole genome shotgun (WGS) entry which is preliminary data.</text>
</comment>
<evidence type="ECO:0008006" key="5">
    <source>
        <dbReference type="Google" id="ProtNLM"/>
    </source>
</evidence>
<name>A0A2H0BTA9_9BACT</name>
<evidence type="ECO:0000256" key="1">
    <source>
        <dbReference type="ARBA" id="ARBA00009589"/>
    </source>
</evidence>